<dbReference type="PANTHER" id="PTHR30136">
    <property type="entry name" value="HELIX-TURN-HELIX TRANSCRIPTIONAL REGULATOR, ICLR FAMILY"/>
    <property type="match status" value="1"/>
</dbReference>
<evidence type="ECO:0000259" key="5">
    <source>
        <dbReference type="PROSITE" id="PS51078"/>
    </source>
</evidence>
<feature type="domain" description="IclR-ED" evidence="5">
    <location>
        <begin position="68"/>
        <end position="254"/>
    </location>
</feature>
<evidence type="ECO:0000313" key="7">
    <source>
        <dbReference type="Proteomes" id="UP000001225"/>
    </source>
</evidence>
<dbReference type="Gene3D" id="3.30.450.40">
    <property type="match status" value="1"/>
</dbReference>
<dbReference type="PROSITE" id="PS51078">
    <property type="entry name" value="ICLR_ED"/>
    <property type="match status" value="1"/>
</dbReference>
<dbReference type="GO" id="GO:0045892">
    <property type="term" value="P:negative regulation of DNA-templated transcription"/>
    <property type="evidence" value="ECO:0007669"/>
    <property type="project" value="TreeGrafter"/>
</dbReference>
<dbReference type="PANTHER" id="PTHR30136:SF35">
    <property type="entry name" value="HTH-TYPE TRANSCRIPTIONAL REGULATOR RV1719"/>
    <property type="match status" value="1"/>
</dbReference>
<keyword evidence="2" id="KW-0238">DNA-binding</keyword>
<dbReference type="PROSITE" id="PS51077">
    <property type="entry name" value="HTH_ICLR"/>
    <property type="match status" value="1"/>
</dbReference>
<dbReference type="Pfam" id="PF01614">
    <property type="entry name" value="IclR_C"/>
    <property type="match status" value="1"/>
</dbReference>
<dbReference type="InterPro" id="IPR005471">
    <property type="entry name" value="Tscrpt_reg_IclR_N"/>
</dbReference>
<dbReference type="STRING" id="94624.Bpet3783"/>
<proteinExistence type="predicted"/>
<dbReference type="InterPro" id="IPR036390">
    <property type="entry name" value="WH_DNA-bd_sf"/>
</dbReference>
<dbReference type="GO" id="GO:0003700">
    <property type="term" value="F:DNA-binding transcription factor activity"/>
    <property type="evidence" value="ECO:0007669"/>
    <property type="project" value="TreeGrafter"/>
</dbReference>
<dbReference type="SMART" id="SM00346">
    <property type="entry name" value="HTH_ICLR"/>
    <property type="match status" value="1"/>
</dbReference>
<dbReference type="InterPro" id="IPR029016">
    <property type="entry name" value="GAF-like_dom_sf"/>
</dbReference>
<dbReference type="InterPro" id="IPR050707">
    <property type="entry name" value="HTH_MetabolicPath_Reg"/>
</dbReference>
<evidence type="ECO:0000256" key="3">
    <source>
        <dbReference type="ARBA" id="ARBA00023163"/>
    </source>
</evidence>
<evidence type="ECO:0000256" key="1">
    <source>
        <dbReference type="ARBA" id="ARBA00023015"/>
    </source>
</evidence>
<dbReference type="KEGG" id="bpt:Bpet3783"/>
<accession>A9I336</accession>
<keyword evidence="1" id="KW-0805">Transcription regulation</keyword>
<dbReference type="Pfam" id="PF09339">
    <property type="entry name" value="HTH_IclR"/>
    <property type="match status" value="1"/>
</dbReference>
<dbReference type="eggNOG" id="COG1414">
    <property type="taxonomic scope" value="Bacteria"/>
</dbReference>
<dbReference type="InterPro" id="IPR036388">
    <property type="entry name" value="WH-like_DNA-bd_sf"/>
</dbReference>
<evidence type="ECO:0000313" key="6">
    <source>
        <dbReference type="EMBL" id="CAP44126.1"/>
    </source>
</evidence>
<keyword evidence="3" id="KW-0804">Transcription</keyword>
<gene>
    <name evidence="6" type="ordered locus">Bpet3783</name>
</gene>
<dbReference type="SUPFAM" id="SSF55781">
    <property type="entry name" value="GAF domain-like"/>
    <property type="match status" value="1"/>
</dbReference>
<sequence length="259" mass="27964">MPTLVSAAARALAVFETFAREKRELSNSELAKLLNLPDSSCLDLVYTLHHLGYLVRCKQTRRYYPSGRLMTVAEHIGAEDPIIVGTQDALDFLAERTGETAYVGCVDGAAVKVVAVKDGRHMLRYVLAVGQRVALHASAMGKALLGMLPVDQAADMLGARPLRKLTDTTVVDIEQLLASVECGRRRGWYETRGEGEPGADAFAVSGMLGIVPIAISISGPSDRFQENEEAYVRLLLTVSENVFGARCLDIGLSNSLITG</sequence>
<dbReference type="SUPFAM" id="SSF46785">
    <property type="entry name" value="Winged helix' DNA-binding domain"/>
    <property type="match status" value="1"/>
</dbReference>
<dbReference type="GO" id="GO:0003677">
    <property type="term" value="F:DNA binding"/>
    <property type="evidence" value="ECO:0007669"/>
    <property type="project" value="UniProtKB-KW"/>
</dbReference>
<dbReference type="Gene3D" id="1.10.10.10">
    <property type="entry name" value="Winged helix-like DNA-binding domain superfamily/Winged helix DNA-binding domain"/>
    <property type="match status" value="1"/>
</dbReference>
<organism evidence="6 7">
    <name type="scientific">Bordetella petrii (strain ATCC BAA-461 / DSM 12804 / CCUG 43448 / CIP 107267 / Se-1111R)</name>
    <dbReference type="NCBI Taxonomy" id="340100"/>
    <lineage>
        <taxon>Bacteria</taxon>
        <taxon>Pseudomonadati</taxon>
        <taxon>Pseudomonadota</taxon>
        <taxon>Betaproteobacteria</taxon>
        <taxon>Burkholderiales</taxon>
        <taxon>Alcaligenaceae</taxon>
        <taxon>Bordetella</taxon>
    </lineage>
</organism>
<evidence type="ECO:0000256" key="2">
    <source>
        <dbReference type="ARBA" id="ARBA00023125"/>
    </source>
</evidence>
<name>A9I336_BORPD</name>
<dbReference type="InterPro" id="IPR014757">
    <property type="entry name" value="Tscrpt_reg_IclR_C"/>
</dbReference>
<feature type="domain" description="HTH iclR-type" evidence="4">
    <location>
        <begin position="5"/>
        <end position="67"/>
    </location>
</feature>
<dbReference type="AlphaFoldDB" id="A9I336"/>
<protein>
    <submittedName>
        <fullName evidence="6">Transcriptional regulator, IclR family</fullName>
    </submittedName>
</protein>
<reference evidence="6 7" key="1">
    <citation type="journal article" date="2008" name="BMC Genomics">
        <title>The missing link: Bordetella petrii is endowed with both the metabolic versatility of environmental bacteria and virulence traits of pathogenic Bordetellae.</title>
        <authorList>
            <person name="Gross R."/>
            <person name="Guzman C.A."/>
            <person name="Sebaihia M."/>
            <person name="Martins Dos Santos V.A."/>
            <person name="Pieper D.H."/>
            <person name="Koebnik R."/>
            <person name="Lechner M."/>
            <person name="Bartels D."/>
            <person name="Buhrmester J."/>
            <person name="Choudhuri J.V."/>
            <person name="Ebensen T."/>
            <person name="Gaigalat L."/>
            <person name="Herrmann S."/>
            <person name="Khachane A.N."/>
            <person name="Larisch C."/>
            <person name="Link S."/>
            <person name="Linke B."/>
            <person name="Meyer F."/>
            <person name="Mormann S."/>
            <person name="Nakunst D."/>
            <person name="Rueckert C."/>
            <person name="Schneiker-Bekel S."/>
            <person name="Schulze K."/>
            <person name="Vorhoelter F.J."/>
            <person name="Yevsa T."/>
            <person name="Engle J.T."/>
            <person name="Goldman W.E."/>
            <person name="Puehler A."/>
            <person name="Goebel U.B."/>
            <person name="Goesmann A."/>
            <person name="Bloecker H."/>
            <person name="Kaiser O."/>
            <person name="Martinez-Arias R."/>
        </authorList>
    </citation>
    <scope>NUCLEOTIDE SEQUENCE [LARGE SCALE GENOMIC DNA]</scope>
    <source>
        <strain evidence="7">ATCC BAA-461 / DSM 12804 / CCUG 43448 / CIP 107267 / Se-1111R</strain>
    </source>
</reference>
<dbReference type="Proteomes" id="UP000001225">
    <property type="component" value="Chromosome"/>
</dbReference>
<evidence type="ECO:0000259" key="4">
    <source>
        <dbReference type="PROSITE" id="PS51077"/>
    </source>
</evidence>
<dbReference type="EMBL" id="AM902716">
    <property type="protein sequence ID" value="CAP44126.1"/>
    <property type="molecule type" value="Genomic_DNA"/>
</dbReference>
<keyword evidence="7" id="KW-1185">Reference proteome</keyword>